<protein>
    <submittedName>
        <fullName evidence="2">Putative membrane protein</fullName>
    </submittedName>
</protein>
<dbReference type="Pfam" id="PF09900">
    <property type="entry name" value="DUF2127"/>
    <property type="match status" value="1"/>
</dbReference>
<proteinExistence type="predicted"/>
<sequence length="158" mass="17149">MLEPVCATKANKTQETLFRYAVLLKGIDGGGQLLAGLALALIPPTVITGVVHAIITRDLIGDGTLAHHLTHAAQDFTDGGTKTFAIIYLILHGLIKLALVIALMKHYRRAYPVAAVVLGLFVAYEIYRAIDTGSIVLPIFALLDVVVIYLVIREYRLT</sequence>
<feature type="transmembrane region" description="Helical" evidence="1">
    <location>
        <begin position="85"/>
        <end position="103"/>
    </location>
</feature>
<dbReference type="AlphaFoldDB" id="A0A2S6GUC4"/>
<organism evidence="2 3">
    <name type="scientific">Actinokineospora auranticolor</name>
    <dbReference type="NCBI Taxonomy" id="155976"/>
    <lineage>
        <taxon>Bacteria</taxon>
        <taxon>Bacillati</taxon>
        <taxon>Actinomycetota</taxon>
        <taxon>Actinomycetes</taxon>
        <taxon>Pseudonocardiales</taxon>
        <taxon>Pseudonocardiaceae</taxon>
        <taxon>Actinokineospora</taxon>
    </lineage>
</organism>
<dbReference type="EMBL" id="PTIX01000004">
    <property type="protein sequence ID" value="PPK68789.1"/>
    <property type="molecule type" value="Genomic_DNA"/>
</dbReference>
<evidence type="ECO:0000313" key="2">
    <source>
        <dbReference type="EMBL" id="PPK68789.1"/>
    </source>
</evidence>
<evidence type="ECO:0000256" key="1">
    <source>
        <dbReference type="SAM" id="Phobius"/>
    </source>
</evidence>
<keyword evidence="3" id="KW-1185">Reference proteome</keyword>
<comment type="caution">
    <text evidence="2">The sequence shown here is derived from an EMBL/GenBank/DDBJ whole genome shotgun (WGS) entry which is preliminary data.</text>
</comment>
<reference evidence="2 3" key="1">
    <citation type="submission" date="2018-02" db="EMBL/GenBank/DDBJ databases">
        <title>Genomic Encyclopedia of Archaeal and Bacterial Type Strains, Phase II (KMG-II): from individual species to whole genera.</title>
        <authorList>
            <person name="Goeker M."/>
        </authorList>
    </citation>
    <scope>NUCLEOTIDE SEQUENCE [LARGE SCALE GENOMIC DNA]</scope>
    <source>
        <strain evidence="2 3">YU 961-1</strain>
    </source>
</reference>
<keyword evidence="1" id="KW-0812">Transmembrane</keyword>
<gene>
    <name evidence="2" type="ORF">CLV40_10432</name>
</gene>
<feature type="transmembrane region" description="Helical" evidence="1">
    <location>
        <begin position="33"/>
        <end position="55"/>
    </location>
</feature>
<keyword evidence="1" id="KW-1133">Transmembrane helix</keyword>
<feature type="transmembrane region" description="Helical" evidence="1">
    <location>
        <begin position="110"/>
        <end position="127"/>
    </location>
</feature>
<accession>A0A2S6GUC4</accession>
<dbReference type="OrthoDB" id="3684244at2"/>
<feature type="transmembrane region" description="Helical" evidence="1">
    <location>
        <begin position="133"/>
        <end position="152"/>
    </location>
</feature>
<name>A0A2S6GUC4_9PSEU</name>
<keyword evidence="1" id="KW-0472">Membrane</keyword>
<dbReference type="Proteomes" id="UP000239203">
    <property type="component" value="Unassembled WGS sequence"/>
</dbReference>
<evidence type="ECO:0000313" key="3">
    <source>
        <dbReference type="Proteomes" id="UP000239203"/>
    </source>
</evidence>
<dbReference type="InterPro" id="IPR021125">
    <property type="entry name" value="DUF2127"/>
</dbReference>